<dbReference type="Proteomes" id="UP000482487">
    <property type="component" value="Unassembled WGS sequence"/>
</dbReference>
<evidence type="ECO:0000256" key="7">
    <source>
        <dbReference type="SAM" id="SignalP"/>
    </source>
</evidence>
<feature type="chain" id="PRO_5028920064" evidence="7">
    <location>
        <begin position="20"/>
        <end position="261"/>
    </location>
</feature>
<evidence type="ECO:0000313" key="9">
    <source>
        <dbReference type="EMBL" id="MYL83995.1"/>
    </source>
</evidence>
<keyword evidence="5 6" id="KW-0482">Metalloprotease</keyword>
<gene>
    <name evidence="9" type="ORF">GTA51_12730</name>
</gene>
<keyword evidence="3 6" id="KW-0378">Hydrolase</keyword>
<comment type="caution">
    <text evidence="9">The sequence shown here is derived from an EMBL/GenBank/DDBJ whole genome shotgun (WGS) entry which is preliminary data.</text>
</comment>
<dbReference type="GO" id="GO:0046872">
    <property type="term" value="F:metal ion binding"/>
    <property type="evidence" value="ECO:0007669"/>
    <property type="project" value="UniProtKB-KW"/>
</dbReference>
<dbReference type="OrthoDB" id="9810445at2"/>
<evidence type="ECO:0000256" key="1">
    <source>
        <dbReference type="ARBA" id="ARBA00022670"/>
    </source>
</evidence>
<dbReference type="GO" id="GO:0004222">
    <property type="term" value="F:metalloendopeptidase activity"/>
    <property type="evidence" value="ECO:0007669"/>
    <property type="project" value="InterPro"/>
</dbReference>
<dbReference type="AlphaFoldDB" id="A0A7C9N663"/>
<dbReference type="GO" id="GO:0016020">
    <property type="term" value="C:membrane"/>
    <property type="evidence" value="ECO:0007669"/>
    <property type="project" value="TreeGrafter"/>
</dbReference>
<comment type="similarity">
    <text evidence="6">Belongs to the peptidase M48 family.</text>
</comment>
<evidence type="ECO:0000259" key="8">
    <source>
        <dbReference type="Pfam" id="PF01435"/>
    </source>
</evidence>
<evidence type="ECO:0000256" key="2">
    <source>
        <dbReference type="ARBA" id="ARBA00022723"/>
    </source>
</evidence>
<dbReference type="RefSeq" id="WP_160961626.1">
    <property type="nucleotide sequence ID" value="NZ_WVUD01000023.1"/>
</dbReference>
<evidence type="ECO:0000256" key="5">
    <source>
        <dbReference type="ARBA" id="ARBA00023049"/>
    </source>
</evidence>
<dbReference type="Pfam" id="PF01435">
    <property type="entry name" value="Peptidase_M48"/>
    <property type="match status" value="1"/>
</dbReference>
<keyword evidence="7" id="KW-0732">Signal</keyword>
<dbReference type="CDD" id="cd07331">
    <property type="entry name" value="M48C_Oma1_like"/>
    <property type="match status" value="1"/>
</dbReference>
<evidence type="ECO:0000256" key="6">
    <source>
        <dbReference type="RuleBase" id="RU003983"/>
    </source>
</evidence>
<keyword evidence="10" id="KW-1185">Reference proteome</keyword>
<protein>
    <submittedName>
        <fullName evidence="9">M48 family metalloprotease</fullName>
    </submittedName>
</protein>
<evidence type="ECO:0000256" key="3">
    <source>
        <dbReference type="ARBA" id="ARBA00022801"/>
    </source>
</evidence>
<feature type="signal peptide" evidence="7">
    <location>
        <begin position="1"/>
        <end position="19"/>
    </location>
</feature>
<comment type="cofactor">
    <cofactor evidence="6">
        <name>Zn(2+)</name>
        <dbReference type="ChEBI" id="CHEBI:29105"/>
    </cofactor>
    <text evidence="6">Binds 1 zinc ion per subunit.</text>
</comment>
<dbReference type="PROSITE" id="PS51257">
    <property type="entry name" value="PROKAR_LIPOPROTEIN"/>
    <property type="match status" value="1"/>
</dbReference>
<dbReference type="EMBL" id="WVUD01000023">
    <property type="protein sequence ID" value="MYL83995.1"/>
    <property type="molecule type" value="Genomic_DNA"/>
</dbReference>
<name>A0A7C9N663_9BACT</name>
<dbReference type="GO" id="GO:0051603">
    <property type="term" value="P:proteolysis involved in protein catabolic process"/>
    <property type="evidence" value="ECO:0007669"/>
    <property type="project" value="TreeGrafter"/>
</dbReference>
<proteinExistence type="inferred from homology"/>
<keyword evidence="1 6" id="KW-0645">Protease</keyword>
<evidence type="ECO:0000313" key="10">
    <source>
        <dbReference type="Proteomes" id="UP000482487"/>
    </source>
</evidence>
<dbReference type="Gene3D" id="3.30.2010.10">
    <property type="entry name" value="Metalloproteases ('zincins'), catalytic domain"/>
    <property type="match status" value="1"/>
</dbReference>
<sequence>MPARLPLLGLLTALLLAVAACDSAPYTERKQLIVISESKELAMGNQAAQQIRRTERLLNDPAAQALVARVGRRIADASGRTDLDWEFHVLDDDRVVNAFCLPGGKIFVYSGLLRRVGSEDELATVMAHEAAHALARHGAERASLEIAARLGGAILQLALNDEDPRLADIASRVWGYGSSLGIMLPYSRKHEYEADAIGLALMDKAGYNLDAAVDFWDMMRQSGNAKPLFNFLSTHPTDEKRIARIRKDIETLRQAKKTGTS</sequence>
<dbReference type="InterPro" id="IPR051156">
    <property type="entry name" value="Mito/Outer_Membr_Metalloprot"/>
</dbReference>
<keyword evidence="2" id="KW-0479">Metal-binding</keyword>
<evidence type="ECO:0000256" key="4">
    <source>
        <dbReference type="ARBA" id="ARBA00022833"/>
    </source>
</evidence>
<dbReference type="PANTHER" id="PTHR22726">
    <property type="entry name" value="METALLOENDOPEPTIDASE OMA1"/>
    <property type="match status" value="1"/>
</dbReference>
<reference evidence="9 10" key="1">
    <citation type="submission" date="2020-01" db="EMBL/GenBank/DDBJ databases">
        <title>Genome sequence of Desulfovibrio aerotolerans DSM 16695(T).</title>
        <authorList>
            <person name="Karnachuk O."/>
            <person name="Avakyan M."/>
            <person name="Mardanov A."/>
            <person name="Kadnikov V."/>
            <person name="Ravin N."/>
        </authorList>
    </citation>
    <scope>NUCLEOTIDE SEQUENCE [LARGE SCALE GENOMIC DNA]</scope>
    <source>
        <strain evidence="9 10">DSM 16695</strain>
    </source>
</reference>
<organism evidence="9 10">
    <name type="scientific">Solidesulfovibrio aerotolerans</name>
    <dbReference type="NCBI Taxonomy" id="295255"/>
    <lineage>
        <taxon>Bacteria</taxon>
        <taxon>Pseudomonadati</taxon>
        <taxon>Thermodesulfobacteriota</taxon>
        <taxon>Desulfovibrionia</taxon>
        <taxon>Desulfovibrionales</taxon>
        <taxon>Desulfovibrionaceae</taxon>
        <taxon>Solidesulfovibrio</taxon>
    </lineage>
</organism>
<accession>A0A7C9N663</accession>
<dbReference type="PANTHER" id="PTHR22726:SF1">
    <property type="entry name" value="METALLOENDOPEPTIDASE OMA1, MITOCHONDRIAL"/>
    <property type="match status" value="1"/>
</dbReference>
<keyword evidence="4 6" id="KW-0862">Zinc</keyword>
<feature type="domain" description="Peptidase M48" evidence="8">
    <location>
        <begin position="62"/>
        <end position="247"/>
    </location>
</feature>
<dbReference type="InterPro" id="IPR001915">
    <property type="entry name" value="Peptidase_M48"/>
</dbReference>